<name>A0A195AVS2_9HYME</name>
<proteinExistence type="predicted"/>
<reference evidence="1 2" key="1">
    <citation type="submission" date="2015-09" db="EMBL/GenBank/DDBJ databases">
        <title>Atta colombica WGS genome.</title>
        <authorList>
            <person name="Nygaard S."/>
            <person name="Hu H."/>
            <person name="Boomsma J."/>
            <person name="Zhang G."/>
        </authorList>
    </citation>
    <scope>NUCLEOTIDE SEQUENCE [LARGE SCALE GENOMIC DNA]</scope>
    <source>
        <strain evidence="1">Treedump-2</strain>
        <tissue evidence="1">Whole body</tissue>
    </source>
</reference>
<accession>A0A195AVS2</accession>
<evidence type="ECO:0000313" key="2">
    <source>
        <dbReference type="Proteomes" id="UP000078540"/>
    </source>
</evidence>
<protein>
    <submittedName>
        <fullName evidence="1">Uncharacterized protein</fullName>
    </submittedName>
</protein>
<dbReference type="Proteomes" id="UP000078540">
    <property type="component" value="Unassembled WGS sequence"/>
</dbReference>
<organism evidence="1 2">
    <name type="scientific">Atta colombica</name>
    <dbReference type="NCBI Taxonomy" id="520822"/>
    <lineage>
        <taxon>Eukaryota</taxon>
        <taxon>Metazoa</taxon>
        <taxon>Ecdysozoa</taxon>
        <taxon>Arthropoda</taxon>
        <taxon>Hexapoda</taxon>
        <taxon>Insecta</taxon>
        <taxon>Pterygota</taxon>
        <taxon>Neoptera</taxon>
        <taxon>Endopterygota</taxon>
        <taxon>Hymenoptera</taxon>
        <taxon>Apocrita</taxon>
        <taxon>Aculeata</taxon>
        <taxon>Formicoidea</taxon>
        <taxon>Formicidae</taxon>
        <taxon>Myrmicinae</taxon>
        <taxon>Atta</taxon>
    </lineage>
</organism>
<sequence length="51" mass="5757">MRRMECYVEMNNLLPLLGALFLDIKGALCRPGGLCIYNCLSIQFADDSNFL</sequence>
<evidence type="ECO:0000313" key="1">
    <source>
        <dbReference type="EMBL" id="KYM76162.1"/>
    </source>
</evidence>
<dbReference type="AlphaFoldDB" id="A0A195AVS2"/>
<gene>
    <name evidence="1" type="ORF">ALC53_13418</name>
</gene>
<keyword evidence="2" id="KW-1185">Reference proteome</keyword>
<dbReference type="EMBL" id="KQ976732">
    <property type="protein sequence ID" value="KYM76162.1"/>
    <property type="molecule type" value="Genomic_DNA"/>
</dbReference>